<dbReference type="PANTHER" id="PTHR47326:SF1">
    <property type="entry name" value="HTH PSQ-TYPE DOMAIN-CONTAINING PROTEIN"/>
    <property type="match status" value="1"/>
</dbReference>
<proteinExistence type="predicted"/>
<comment type="caution">
    <text evidence="1">The sequence shown here is derived from an EMBL/GenBank/DDBJ whole genome shotgun (WGS) entry which is preliminary data.</text>
</comment>
<dbReference type="PANTHER" id="PTHR47326">
    <property type="entry name" value="TRANSPOSABLE ELEMENT TC3 TRANSPOSASE-LIKE PROTEIN"/>
    <property type="match status" value="1"/>
</dbReference>
<dbReference type="AlphaFoldDB" id="A0A2J7PZT8"/>
<gene>
    <name evidence="1" type="ORF">B7P43_G05966</name>
</gene>
<reference evidence="1 2" key="1">
    <citation type="submission" date="2017-12" db="EMBL/GenBank/DDBJ databases">
        <title>Hemimetabolous genomes reveal molecular basis of termite eusociality.</title>
        <authorList>
            <person name="Harrison M.C."/>
            <person name="Jongepier E."/>
            <person name="Robertson H.M."/>
            <person name="Arning N."/>
            <person name="Bitard-Feildel T."/>
            <person name="Chao H."/>
            <person name="Childers C.P."/>
            <person name="Dinh H."/>
            <person name="Doddapaneni H."/>
            <person name="Dugan S."/>
            <person name="Gowin J."/>
            <person name="Greiner C."/>
            <person name="Han Y."/>
            <person name="Hu H."/>
            <person name="Hughes D.S.T."/>
            <person name="Huylmans A.-K."/>
            <person name="Kemena C."/>
            <person name="Kremer L.P.M."/>
            <person name="Lee S.L."/>
            <person name="Lopez-Ezquerra A."/>
            <person name="Mallet L."/>
            <person name="Monroy-Kuhn J.M."/>
            <person name="Moser A."/>
            <person name="Murali S.C."/>
            <person name="Muzny D.M."/>
            <person name="Otani S."/>
            <person name="Piulachs M.-D."/>
            <person name="Poelchau M."/>
            <person name="Qu J."/>
            <person name="Schaub F."/>
            <person name="Wada-Katsumata A."/>
            <person name="Worley K.C."/>
            <person name="Xie Q."/>
            <person name="Ylla G."/>
            <person name="Poulsen M."/>
            <person name="Gibbs R.A."/>
            <person name="Schal C."/>
            <person name="Richards S."/>
            <person name="Belles X."/>
            <person name="Korb J."/>
            <person name="Bornberg-Bauer E."/>
        </authorList>
    </citation>
    <scope>NUCLEOTIDE SEQUENCE [LARGE SCALE GENOMIC DNA]</scope>
    <source>
        <tissue evidence="1">Whole body</tissue>
    </source>
</reference>
<organism evidence="1 2">
    <name type="scientific">Cryptotermes secundus</name>
    <dbReference type="NCBI Taxonomy" id="105785"/>
    <lineage>
        <taxon>Eukaryota</taxon>
        <taxon>Metazoa</taxon>
        <taxon>Ecdysozoa</taxon>
        <taxon>Arthropoda</taxon>
        <taxon>Hexapoda</taxon>
        <taxon>Insecta</taxon>
        <taxon>Pterygota</taxon>
        <taxon>Neoptera</taxon>
        <taxon>Polyneoptera</taxon>
        <taxon>Dictyoptera</taxon>
        <taxon>Blattodea</taxon>
        <taxon>Blattoidea</taxon>
        <taxon>Termitoidae</taxon>
        <taxon>Kalotermitidae</taxon>
        <taxon>Cryptotermitinae</taxon>
        <taxon>Cryptotermes</taxon>
    </lineage>
</organism>
<accession>A0A2J7PZT8</accession>
<evidence type="ECO:0000313" key="2">
    <source>
        <dbReference type="Proteomes" id="UP000235965"/>
    </source>
</evidence>
<dbReference type="STRING" id="105785.A0A2J7PZT8"/>
<dbReference type="InterPro" id="IPR036397">
    <property type="entry name" value="RNaseH_sf"/>
</dbReference>
<dbReference type="InParanoid" id="A0A2J7PZT8"/>
<protein>
    <recommendedName>
        <fullName evidence="3">Tc1-like transposase DDE domain-containing protein</fullName>
    </recommendedName>
</protein>
<evidence type="ECO:0000313" key="1">
    <source>
        <dbReference type="EMBL" id="PNF21840.1"/>
    </source>
</evidence>
<keyword evidence="2" id="KW-1185">Reference proteome</keyword>
<sequence>MKRKPPGRPRLVRSPENVDTVRRAVLASPRRSVRRQALALGTSRRSLLRTLHEDLQFHPYKIITVQQLTKGDFAQRREFCEKMLTILTENANDVVMMSDEAHFHLNGFVKKQNCRFWSEENPREAHQISLHSLKVTVWCGVSKLGIVGPYFFKKMYTNRPRTIQELKLFFRQEIAAVAEDMLENAMQNFEERHQMCVQEEGSNLTDIIFRT</sequence>
<name>A0A2J7PZT8_9NEOP</name>
<dbReference type="EMBL" id="NEVH01020332">
    <property type="protein sequence ID" value="PNF21840.1"/>
    <property type="molecule type" value="Genomic_DNA"/>
</dbReference>
<dbReference type="GO" id="GO:0003676">
    <property type="term" value="F:nucleic acid binding"/>
    <property type="evidence" value="ECO:0007669"/>
    <property type="project" value="InterPro"/>
</dbReference>
<dbReference type="Proteomes" id="UP000235965">
    <property type="component" value="Unassembled WGS sequence"/>
</dbReference>
<dbReference type="Gene3D" id="3.30.420.10">
    <property type="entry name" value="Ribonuclease H-like superfamily/Ribonuclease H"/>
    <property type="match status" value="1"/>
</dbReference>
<evidence type="ECO:0008006" key="3">
    <source>
        <dbReference type="Google" id="ProtNLM"/>
    </source>
</evidence>